<dbReference type="InterPro" id="IPR052721">
    <property type="entry name" value="ET_Amicyanin"/>
</dbReference>
<keyword evidence="1" id="KW-0472">Membrane</keyword>
<keyword evidence="1" id="KW-1133">Transmembrane helix</keyword>
<dbReference type="EMBL" id="LCNN01000004">
    <property type="protein sequence ID" value="KKU57853.1"/>
    <property type="molecule type" value="Genomic_DNA"/>
</dbReference>
<dbReference type="Pfam" id="PF13473">
    <property type="entry name" value="Cupredoxin_1"/>
    <property type="match status" value="1"/>
</dbReference>
<dbReference type="Proteomes" id="UP000034684">
    <property type="component" value="Unassembled WGS sequence"/>
</dbReference>
<keyword evidence="1" id="KW-0812">Transmembrane</keyword>
<organism evidence="3 4">
    <name type="scientific">candidate division WWE3 bacterium GW2011_GWB1_47_11</name>
    <dbReference type="NCBI Taxonomy" id="1619117"/>
    <lineage>
        <taxon>Bacteria</taxon>
        <taxon>Katanobacteria</taxon>
    </lineage>
</organism>
<evidence type="ECO:0000313" key="3">
    <source>
        <dbReference type="EMBL" id="KKU57853.1"/>
    </source>
</evidence>
<dbReference type="Gene3D" id="2.60.40.420">
    <property type="entry name" value="Cupredoxins - blue copper proteins"/>
    <property type="match status" value="1"/>
</dbReference>
<dbReference type="PANTHER" id="PTHR36507:SF1">
    <property type="entry name" value="BLL1555 PROTEIN"/>
    <property type="match status" value="1"/>
</dbReference>
<dbReference type="PANTHER" id="PTHR36507">
    <property type="entry name" value="BLL1555 PROTEIN"/>
    <property type="match status" value="1"/>
</dbReference>
<feature type="transmembrane region" description="Helical" evidence="1">
    <location>
        <begin position="12"/>
        <end position="28"/>
    </location>
</feature>
<comment type="caution">
    <text evidence="3">The sequence shown here is derived from an EMBL/GenBank/DDBJ whole genome shotgun (WGS) entry which is preliminary data.</text>
</comment>
<proteinExistence type="predicted"/>
<name>A0A0G1TUN4_UNCKA</name>
<evidence type="ECO:0000259" key="2">
    <source>
        <dbReference type="Pfam" id="PF13473"/>
    </source>
</evidence>
<dbReference type="SUPFAM" id="SSF49503">
    <property type="entry name" value="Cupredoxins"/>
    <property type="match status" value="1"/>
</dbReference>
<accession>A0A0G1TUN4</accession>
<evidence type="ECO:0000313" key="4">
    <source>
        <dbReference type="Proteomes" id="UP000034684"/>
    </source>
</evidence>
<protein>
    <recommendedName>
        <fullName evidence="2">EfeO-type cupredoxin-like domain-containing protein</fullName>
    </recommendedName>
</protein>
<dbReference type="AlphaFoldDB" id="A0A0G1TUN4"/>
<evidence type="ECO:0000256" key="1">
    <source>
        <dbReference type="SAM" id="Phobius"/>
    </source>
</evidence>
<dbReference type="InterPro" id="IPR008972">
    <property type="entry name" value="Cupredoxin"/>
</dbReference>
<sequence length="169" mass="18749">MISLNQKSTTIVVLLIVVTLIAGGLFLVRKNLQQKIPTQTTQEAEKQPEVVGNKEEVITPEENSTEASIPAMVEKVVAVTYNNEGFSPATVTVKVGDKVKWVNESSNDMWVASAFHPTHEVYPEFDELKAVPKGETYEFVFDRVGTWAYHNHVKATDTGKVTVEAKESQ</sequence>
<reference evidence="3 4" key="1">
    <citation type="journal article" date="2015" name="Nature">
        <title>rRNA introns, odd ribosomes, and small enigmatic genomes across a large radiation of phyla.</title>
        <authorList>
            <person name="Brown C.T."/>
            <person name="Hug L.A."/>
            <person name="Thomas B.C."/>
            <person name="Sharon I."/>
            <person name="Castelle C.J."/>
            <person name="Singh A."/>
            <person name="Wilkins M.J."/>
            <person name="Williams K.H."/>
            <person name="Banfield J.F."/>
        </authorList>
    </citation>
    <scope>NUCLEOTIDE SEQUENCE [LARGE SCALE GENOMIC DNA]</scope>
</reference>
<dbReference type="InterPro" id="IPR028096">
    <property type="entry name" value="EfeO_Cupredoxin"/>
</dbReference>
<gene>
    <name evidence="3" type="ORF">UX79_C0004G0009</name>
</gene>
<feature type="domain" description="EfeO-type cupredoxin-like" evidence="2">
    <location>
        <begin position="73"/>
        <end position="163"/>
    </location>
</feature>